<comment type="caution">
    <text evidence="2">The sequence shown here is derived from an EMBL/GenBank/DDBJ whole genome shotgun (WGS) entry which is preliminary data.</text>
</comment>
<feature type="compositionally biased region" description="Acidic residues" evidence="1">
    <location>
        <begin position="50"/>
        <end position="61"/>
    </location>
</feature>
<organism evidence="2 3">
    <name type="scientific">Cryptolaemus montrouzieri</name>
    <dbReference type="NCBI Taxonomy" id="559131"/>
    <lineage>
        <taxon>Eukaryota</taxon>
        <taxon>Metazoa</taxon>
        <taxon>Ecdysozoa</taxon>
        <taxon>Arthropoda</taxon>
        <taxon>Hexapoda</taxon>
        <taxon>Insecta</taxon>
        <taxon>Pterygota</taxon>
        <taxon>Neoptera</taxon>
        <taxon>Endopterygota</taxon>
        <taxon>Coleoptera</taxon>
        <taxon>Polyphaga</taxon>
        <taxon>Cucujiformia</taxon>
        <taxon>Coccinelloidea</taxon>
        <taxon>Coccinellidae</taxon>
        <taxon>Scymninae</taxon>
        <taxon>Scymnini</taxon>
        <taxon>Cryptolaemus</taxon>
    </lineage>
</organism>
<gene>
    <name evidence="2" type="ORF">HHI36_008181</name>
</gene>
<sequence length="169" mass="20201">MASNDTDDFKEIDLCRDMDEFVFVDLTPLAREIEVSNLRQQYEDKLAAQEESEETSDEELEEDRKRRIEEKVLKNKNFPFVARRPPKGFSTWSEYVSWNRRGPQMNFEDKRRASEVGEALWCKEYEEFSKFGNNVTDALMWMPRLNVASCMAEIEMVLKKYRYDSFEEM</sequence>
<keyword evidence="3" id="KW-1185">Reference proteome</keyword>
<evidence type="ECO:0000256" key="1">
    <source>
        <dbReference type="SAM" id="MobiDB-lite"/>
    </source>
</evidence>
<protein>
    <submittedName>
        <fullName evidence="2">Uncharacterized protein</fullName>
    </submittedName>
</protein>
<dbReference type="EMBL" id="JABFTP020000021">
    <property type="protein sequence ID" value="KAL3269099.1"/>
    <property type="molecule type" value="Genomic_DNA"/>
</dbReference>
<evidence type="ECO:0000313" key="2">
    <source>
        <dbReference type="EMBL" id="KAL3269099.1"/>
    </source>
</evidence>
<proteinExistence type="predicted"/>
<accession>A0ABD2MRS4</accession>
<feature type="region of interest" description="Disordered" evidence="1">
    <location>
        <begin position="44"/>
        <end position="64"/>
    </location>
</feature>
<name>A0ABD2MRS4_9CUCU</name>
<reference evidence="2 3" key="1">
    <citation type="journal article" date="2021" name="BMC Biol.">
        <title>Horizontally acquired antibacterial genes associated with adaptive radiation of ladybird beetles.</title>
        <authorList>
            <person name="Li H.S."/>
            <person name="Tang X.F."/>
            <person name="Huang Y.H."/>
            <person name="Xu Z.Y."/>
            <person name="Chen M.L."/>
            <person name="Du X.Y."/>
            <person name="Qiu B.Y."/>
            <person name="Chen P.T."/>
            <person name="Zhang W."/>
            <person name="Slipinski A."/>
            <person name="Escalona H.E."/>
            <person name="Waterhouse R.M."/>
            <person name="Zwick A."/>
            <person name="Pang H."/>
        </authorList>
    </citation>
    <scope>NUCLEOTIDE SEQUENCE [LARGE SCALE GENOMIC DNA]</scope>
    <source>
        <strain evidence="2">SYSU2018</strain>
    </source>
</reference>
<dbReference type="Proteomes" id="UP001516400">
    <property type="component" value="Unassembled WGS sequence"/>
</dbReference>
<evidence type="ECO:0000313" key="3">
    <source>
        <dbReference type="Proteomes" id="UP001516400"/>
    </source>
</evidence>
<dbReference type="AlphaFoldDB" id="A0ABD2MRS4"/>